<proteinExistence type="predicted"/>
<accession>A0ABT8I1T7</accession>
<organism evidence="1 2">
    <name type="scientific">Fictibacillus fluitans</name>
    <dbReference type="NCBI Taxonomy" id="3058422"/>
    <lineage>
        <taxon>Bacteria</taxon>
        <taxon>Bacillati</taxon>
        <taxon>Bacillota</taxon>
        <taxon>Bacilli</taxon>
        <taxon>Bacillales</taxon>
        <taxon>Fictibacillaceae</taxon>
        <taxon>Fictibacillus</taxon>
    </lineage>
</organism>
<keyword evidence="2" id="KW-1185">Reference proteome</keyword>
<gene>
    <name evidence="1" type="ORF">QYB97_21105</name>
</gene>
<comment type="caution">
    <text evidence="1">The sequence shown here is derived from an EMBL/GenBank/DDBJ whole genome shotgun (WGS) entry which is preliminary data.</text>
</comment>
<reference evidence="1" key="1">
    <citation type="submission" date="2023-07" db="EMBL/GenBank/DDBJ databases">
        <title>Fictibacillus sp. isolated from freshwater pond.</title>
        <authorList>
            <person name="Kirdat K."/>
            <person name="Bhat A."/>
            <person name="Mourya A."/>
            <person name="Yadav A."/>
        </authorList>
    </citation>
    <scope>NUCLEOTIDE SEQUENCE</scope>
    <source>
        <strain evidence="1">NE201</strain>
    </source>
</reference>
<dbReference type="Proteomes" id="UP001172721">
    <property type="component" value="Unassembled WGS sequence"/>
</dbReference>
<dbReference type="RefSeq" id="WP_301168008.1">
    <property type="nucleotide sequence ID" value="NZ_JAUHTR010000016.1"/>
</dbReference>
<dbReference type="EMBL" id="JAUHTR010000016">
    <property type="protein sequence ID" value="MDN4526995.1"/>
    <property type="molecule type" value="Genomic_DNA"/>
</dbReference>
<sequence length="226" mass="25320">MIKGIVSKLKKEAGPALDSSVFYPGGKLEGQWSIGNGVVPEQGCAIDFELILEYQDGQLRTKKSIKLQEITETRKQNENGFILSFSACLPEDLPISCTHISYKVQAGVRGGKNRGRSYMLPICIKGRHEFLQVFYALGALGFHEMQQSGFLNGNKQIFRFASSVFKFEFSAMTKKDGMDIFFSVIKLENHRKADSGLVIFLSAAQLKSRICVEEALKEKLVYMTKE</sequence>
<protein>
    <submittedName>
        <fullName evidence="1">Sporulation protein</fullName>
    </submittedName>
</protein>
<name>A0ABT8I1T7_9BACL</name>
<evidence type="ECO:0000313" key="2">
    <source>
        <dbReference type="Proteomes" id="UP001172721"/>
    </source>
</evidence>
<evidence type="ECO:0000313" key="1">
    <source>
        <dbReference type="EMBL" id="MDN4526995.1"/>
    </source>
</evidence>